<sequence length="161" mass="17668">MQPIRAHAPAHPHAAAARAARRADAKVIGIDEAFIAAFVDDFYAAIRADALLGPVFAARIDDWPAHLAQMNRFWQSILLAAGSFSGNPMVKHLAIPGLDDAHFAHWLDLFYATLHRLAPTPEAAKLVGEKARMIAESLLTGIRLHRDRDADLFSKVELPHV</sequence>
<dbReference type="Gene3D" id="1.10.490.10">
    <property type="entry name" value="Globins"/>
    <property type="match status" value="1"/>
</dbReference>
<dbReference type="RefSeq" id="WP_011540847.1">
    <property type="nucleotide sequence ID" value="NC_008048.1"/>
</dbReference>
<dbReference type="STRING" id="317655.Sala_0535"/>
<organism evidence="1 2">
    <name type="scientific">Sphingopyxis alaskensis (strain DSM 13593 / LMG 18877 / RB2256)</name>
    <name type="common">Sphingomonas alaskensis</name>
    <dbReference type="NCBI Taxonomy" id="317655"/>
    <lineage>
        <taxon>Bacteria</taxon>
        <taxon>Pseudomonadati</taxon>
        <taxon>Pseudomonadota</taxon>
        <taxon>Alphaproteobacteria</taxon>
        <taxon>Sphingomonadales</taxon>
        <taxon>Sphingomonadaceae</taxon>
        <taxon>Sphingopyxis</taxon>
    </lineage>
</organism>
<dbReference type="InterPro" id="IPR009050">
    <property type="entry name" value="Globin-like_sf"/>
</dbReference>
<dbReference type="InterPro" id="IPR012292">
    <property type="entry name" value="Globin/Proto"/>
</dbReference>
<proteinExistence type="predicted"/>
<name>Q1GVR6_SPHAL</name>
<gene>
    <name evidence="1" type="ordered locus">Sala_0535</name>
</gene>
<dbReference type="Proteomes" id="UP000006578">
    <property type="component" value="Chromosome"/>
</dbReference>
<dbReference type="KEGG" id="sal:Sala_0535"/>
<reference evidence="1 2" key="1">
    <citation type="journal article" date="2009" name="Proc. Natl. Acad. Sci. U.S.A.">
        <title>The genomic basis of trophic strategy in marine bacteria.</title>
        <authorList>
            <person name="Lauro F.M."/>
            <person name="McDougald D."/>
            <person name="Thomas T."/>
            <person name="Williams T.J."/>
            <person name="Egan S."/>
            <person name="Rice S."/>
            <person name="DeMaere M.Z."/>
            <person name="Ting L."/>
            <person name="Ertan H."/>
            <person name="Johnson J."/>
            <person name="Ferriera S."/>
            <person name="Lapidus A."/>
            <person name="Anderson I."/>
            <person name="Kyrpides N."/>
            <person name="Munk A.C."/>
            <person name="Detter C."/>
            <person name="Han C.S."/>
            <person name="Brown M.V."/>
            <person name="Robb F.T."/>
            <person name="Kjelleberg S."/>
            <person name="Cavicchioli R."/>
        </authorList>
    </citation>
    <scope>NUCLEOTIDE SEQUENCE [LARGE SCALE GENOMIC DNA]</scope>
    <source>
        <strain evidence="2">DSM 13593 / LMG 18877 / RB2256</strain>
    </source>
</reference>
<evidence type="ECO:0000313" key="1">
    <source>
        <dbReference type="EMBL" id="ABF52256.1"/>
    </source>
</evidence>
<dbReference type="GO" id="GO:0019825">
    <property type="term" value="F:oxygen binding"/>
    <property type="evidence" value="ECO:0007669"/>
    <property type="project" value="InterPro"/>
</dbReference>
<dbReference type="CDD" id="cd08916">
    <property type="entry name" value="TrHb3_P"/>
    <property type="match status" value="1"/>
</dbReference>
<dbReference type="GO" id="GO:0020037">
    <property type="term" value="F:heme binding"/>
    <property type="evidence" value="ECO:0007669"/>
    <property type="project" value="InterPro"/>
</dbReference>
<keyword evidence="2" id="KW-1185">Reference proteome</keyword>
<dbReference type="AlphaFoldDB" id="Q1GVR6"/>
<dbReference type="SUPFAM" id="SSF46458">
    <property type="entry name" value="Globin-like"/>
    <property type="match status" value="1"/>
</dbReference>
<dbReference type="eggNOG" id="COG2346">
    <property type="taxonomic scope" value="Bacteria"/>
</dbReference>
<dbReference type="HOGENOM" id="CLU_104957_1_0_5"/>
<dbReference type="EMBL" id="CP000356">
    <property type="protein sequence ID" value="ABF52256.1"/>
    <property type="molecule type" value="Genomic_DNA"/>
</dbReference>
<accession>Q1GVR6</accession>
<evidence type="ECO:0000313" key="2">
    <source>
        <dbReference type="Proteomes" id="UP000006578"/>
    </source>
</evidence>
<protein>
    <submittedName>
        <fullName evidence="1">Truncated hemoglobins-like protein</fullName>
    </submittedName>
</protein>